<dbReference type="EMBL" id="NKCL01000734">
    <property type="protein sequence ID" value="RSL53432.1"/>
    <property type="molecule type" value="Genomic_DNA"/>
</dbReference>
<organism evidence="2 3">
    <name type="scientific">Fusarium floridanum</name>
    <dbReference type="NCBI Taxonomy" id="1325733"/>
    <lineage>
        <taxon>Eukaryota</taxon>
        <taxon>Fungi</taxon>
        <taxon>Dikarya</taxon>
        <taxon>Ascomycota</taxon>
        <taxon>Pezizomycotina</taxon>
        <taxon>Sordariomycetes</taxon>
        <taxon>Hypocreomycetidae</taxon>
        <taxon>Hypocreales</taxon>
        <taxon>Nectriaceae</taxon>
        <taxon>Fusarium</taxon>
        <taxon>Fusarium solani species complex</taxon>
    </lineage>
</organism>
<feature type="region of interest" description="Disordered" evidence="1">
    <location>
        <begin position="126"/>
        <end position="177"/>
    </location>
</feature>
<comment type="caution">
    <text evidence="2">The sequence shown here is derived from an EMBL/GenBank/DDBJ whole genome shotgun (WGS) entry which is preliminary data.</text>
</comment>
<dbReference type="AlphaFoldDB" id="A0A428PK50"/>
<protein>
    <submittedName>
        <fullName evidence="2">Uncharacterized protein</fullName>
    </submittedName>
</protein>
<sequence length="177" mass="18565">MEQVNSELGHFLCGSALCHLHPTTIADRDEKPAAQESTSESPQASAQAPPDPPASRPTVLADGALQMMRVEDGRGLVVTAGFVNTQGGCNFNVVAPASDIYPGAFVFQGGIEAVMAAMEAARVYQEEPQQAAQPSPNADPDGSQAIGQSEQSCEAADERTNEAIGTPSTEEPRRLRS</sequence>
<keyword evidence="3" id="KW-1185">Reference proteome</keyword>
<reference evidence="2 3" key="1">
    <citation type="submission" date="2017-06" db="EMBL/GenBank/DDBJ databases">
        <title>Comparative genomic analysis of Ambrosia Fusariam Clade fungi.</title>
        <authorList>
            <person name="Stajich J.E."/>
            <person name="Carrillo J."/>
            <person name="Kijimoto T."/>
            <person name="Eskalen A."/>
            <person name="O'Donnell K."/>
            <person name="Kasson M."/>
        </authorList>
    </citation>
    <scope>NUCLEOTIDE SEQUENCE [LARGE SCALE GENOMIC DNA]</scope>
    <source>
        <strain evidence="2 3">NRRL62606</strain>
    </source>
</reference>
<evidence type="ECO:0000313" key="2">
    <source>
        <dbReference type="EMBL" id="RSL53432.1"/>
    </source>
</evidence>
<evidence type="ECO:0000256" key="1">
    <source>
        <dbReference type="SAM" id="MobiDB-lite"/>
    </source>
</evidence>
<proteinExistence type="predicted"/>
<feature type="region of interest" description="Disordered" evidence="1">
    <location>
        <begin position="29"/>
        <end position="57"/>
    </location>
</feature>
<evidence type="ECO:0000313" key="3">
    <source>
        <dbReference type="Proteomes" id="UP000287972"/>
    </source>
</evidence>
<name>A0A428PK50_9HYPO</name>
<feature type="compositionally biased region" description="Low complexity" evidence="1">
    <location>
        <begin position="34"/>
        <end position="48"/>
    </location>
</feature>
<gene>
    <name evidence="2" type="ORF">CEP51_014893</name>
</gene>
<accession>A0A428PK50</accession>
<dbReference type="Proteomes" id="UP000287972">
    <property type="component" value="Unassembled WGS sequence"/>
</dbReference>